<dbReference type="PANTHER" id="PTHR11571:SF222">
    <property type="entry name" value="GLUTATHIONE TRANSFERASE"/>
    <property type="match status" value="1"/>
</dbReference>
<evidence type="ECO:0000259" key="7">
    <source>
        <dbReference type="PROSITE" id="PS50405"/>
    </source>
</evidence>
<dbReference type="SUPFAM" id="SSF47616">
    <property type="entry name" value="GST C-terminal domain-like"/>
    <property type="match status" value="1"/>
</dbReference>
<feature type="non-terminal residue" evidence="8">
    <location>
        <position position="220"/>
    </location>
</feature>
<dbReference type="GO" id="GO:0004364">
    <property type="term" value="F:glutathione transferase activity"/>
    <property type="evidence" value="ECO:0007669"/>
    <property type="project" value="UniProtKB-EC"/>
</dbReference>
<dbReference type="SFLD" id="SFLDG00363">
    <property type="entry name" value="AMPS_(cytGST):_Alpha-__Mu-__Pi"/>
    <property type="match status" value="1"/>
</dbReference>
<comment type="similarity">
    <text evidence="2">Belongs to the GST superfamily. Mu family.</text>
</comment>
<evidence type="ECO:0000313" key="9">
    <source>
        <dbReference type="Proteomes" id="UP000054359"/>
    </source>
</evidence>
<dbReference type="Pfam" id="PF14497">
    <property type="entry name" value="GST_C_3"/>
    <property type="match status" value="1"/>
</dbReference>
<dbReference type="InterPro" id="IPR040079">
    <property type="entry name" value="Glutathione_S-Trfase"/>
</dbReference>
<dbReference type="InterPro" id="IPR004046">
    <property type="entry name" value="GST_C"/>
</dbReference>
<sequence length="220" mass="26171">MSRGTLGYWDMRGLAEPIRYLLHYKNVDFVDKRYPVHGNDWQNDKFQLNLDFPNLPYFIDDKVKLTQSIAILRYLARKYGLDGKTEEENVRIELAEQQLYDFFSNLNRTCYSPEYEKLKAEFVKNVPAQLKLFATFLGDRKFLVGDKVTYVDFMAYDTFDFYRLLIPGVYDNFPTLKSYLDRIEALPELQKYFQSSTYKRWPIFRPIAYFGGKGTEPKRV</sequence>
<dbReference type="EC" id="2.5.1.18" evidence="3"/>
<evidence type="ECO:0000256" key="1">
    <source>
        <dbReference type="ARBA" id="ARBA00003701"/>
    </source>
</evidence>
<dbReference type="InterPro" id="IPR036249">
    <property type="entry name" value="Thioredoxin-like_sf"/>
</dbReference>
<evidence type="ECO:0000259" key="6">
    <source>
        <dbReference type="PROSITE" id="PS50404"/>
    </source>
</evidence>
<dbReference type="InterPro" id="IPR003081">
    <property type="entry name" value="GST_mu"/>
</dbReference>
<dbReference type="FunFam" id="1.20.1050.10:FF:000003">
    <property type="entry name" value="Glutathione S-transferase 2"/>
    <property type="match status" value="1"/>
</dbReference>
<organism evidence="8 9">
    <name type="scientific">Stegodyphus mimosarum</name>
    <name type="common">African social velvet spider</name>
    <dbReference type="NCBI Taxonomy" id="407821"/>
    <lineage>
        <taxon>Eukaryota</taxon>
        <taxon>Metazoa</taxon>
        <taxon>Ecdysozoa</taxon>
        <taxon>Arthropoda</taxon>
        <taxon>Chelicerata</taxon>
        <taxon>Arachnida</taxon>
        <taxon>Araneae</taxon>
        <taxon>Araneomorphae</taxon>
        <taxon>Entelegynae</taxon>
        <taxon>Eresoidea</taxon>
        <taxon>Eresidae</taxon>
        <taxon>Stegodyphus</taxon>
    </lineage>
</organism>
<dbReference type="InterPro" id="IPR036282">
    <property type="entry name" value="Glutathione-S-Trfase_C_sf"/>
</dbReference>
<name>A0A087USG6_STEMI</name>
<dbReference type="PANTHER" id="PTHR11571">
    <property type="entry name" value="GLUTATHIONE S-TRANSFERASE"/>
    <property type="match status" value="1"/>
</dbReference>
<dbReference type="OrthoDB" id="4951845at2759"/>
<dbReference type="PROSITE" id="PS50405">
    <property type="entry name" value="GST_CTER"/>
    <property type="match status" value="1"/>
</dbReference>
<keyword evidence="4 8" id="KW-0808">Transferase</keyword>
<proteinExistence type="inferred from homology"/>
<evidence type="ECO:0000313" key="8">
    <source>
        <dbReference type="EMBL" id="KFM80305.1"/>
    </source>
</evidence>
<comment type="catalytic activity">
    <reaction evidence="5">
        <text>RX + glutathione = an S-substituted glutathione + a halide anion + H(+)</text>
        <dbReference type="Rhea" id="RHEA:16437"/>
        <dbReference type="ChEBI" id="CHEBI:15378"/>
        <dbReference type="ChEBI" id="CHEBI:16042"/>
        <dbReference type="ChEBI" id="CHEBI:17792"/>
        <dbReference type="ChEBI" id="CHEBI:57925"/>
        <dbReference type="ChEBI" id="CHEBI:90779"/>
        <dbReference type="EC" id="2.5.1.18"/>
    </reaction>
</comment>
<gene>
    <name evidence="8" type="ORF">X975_20597</name>
</gene>
<dbReference type="OMA" id="LCYTDFE"/>
<feature type="domain" description="GST N-terminal" evidence="6">
    <location>
        <begin position="2"/>
        <end position="83"/>
    </location>
</feature>
<dbReference type="STRING" id="407821.A0A087USG6"/>
<reference evidence="8 9" key="1">
    <citation type="submission" date="2013-11" db="EMBL/GenBank/DDBJ databases">
        <title>Genome sequencing of Stegodyphus mimosarum.</title>
        <authorList>
            <person name="Bechsgaard J."/>
        </authorList>
    </citation>
    <scope>NUCLEOTIDE SEQUENCE [LARGE SCALE GENOMIC DNA]</scope>
</reference>
<dbReference type="PRINTS" id="PR01267">
    <property type="entry name" value="GSTRNSFRASEM"/>
</dbReference>
<accession>A0A087USG6</accession>
<protein>
    <recommendedName>
        <fullName evidence="3">glutathione transferase</fullName>
        <ecNumber evidence="3">2.5.1.18</ecNumber>
    </recommendedName>
</protein>
<dbReference type="InterPro" id="IPR050213">
    <property type="entry name" value="GST_superfamily"/>
</dbReference>
<dbReference type="Pfam" id="PF02798">
    <property type="entry name" value="GST_N"/>
    <property type="match status" value="1"/>
</dbReference>
<dbReference type="AlphaFoldDB" id="A0A087USG6"/>
<keyword evidence="9" id="KW-1185">Reference proteome</keyword>
<feature type="domain" description="GST C-terminal" evidence="7">
    <location>
        <begin position="85"/>
        <end position="210"/>
    </location>
</feature>
<dbReference type="Gene3D" id="1.20.1050.130">
    <property type="match status" value="1"/>
</dbReference>
<dbReference type="Proteomes" id="UP000054359">
    <property type="component" value="Unassembled WGS sequence"/>
</dbReference>
<dbReference type="SUPFAM" id="SSF52833">
    <property type="entry name" value="Thioredoxin-like"/>
    <property type="match status" value="1"/>
</dbReference>
<evidence type="ECO:0000256" key="3">
    <source>
        <dbReference type="ARBA" id="ARBA00012452"/>
    </source>
</evidence>
<evidence type="ECO:0000256" key="4">
    <source>
        <dbReference type="ARBA" id="ARBA00022679"/>
    </source>
</evidence>
<dbReference type="SFLD" id="SFLDS00019">
    <property type="entry name" value="Glutathione_Transferase_(cytos"/>
    <property type="match status" value="1"/>
</dbReference>
<comment type="function">
    <text evidence="1">Conjugation of reduced glutathione to a wide number of exogenous and endogenous hydrophobic electrophiles.</text>
</comment>
<dbReference type="PROSITE" id="PS50404">
    <property type="entry name" value="GST_NTER"/>
    <property type="match status" value="1"/>
</dbReference>
<dbReference type="InterPro" id="IPR004045">
    <property type="entry name" value="Glutathione_S-Trfase_N"/>
</dbReference>
<evidence type="ECO:0000256" key="2">
    <source>
        <dbReference type="ARBA" id="ARBA00005861"/>
    </source>
</evidence>
<dbReference type="EMBL" id="KK121354">
    <property type="protein sequence ID" value="KFM80305.1"/>
    <property type="molecule type" value="Genomic_DNA"/>
</dbReference>
<evidence type="ECO:0000256" key="5">
    <source>
        <dbReference type="ARBA" id="ARBA00047960"/>
    </source>
</evidence>
<dbReference type="InterPro" id="IPR010987">
    <property type="entry name" value="Glutathione-S-Trfase_C-like"/>
</dbReference>
<dbReference type="SFLD" id="SFLDG01205">
    <property type="entry name" value="AMPS.1"/>
    <property type="match status" value="1"/>
</dbReference>
<dbReference type="GO" id="GO:0006749">
    <property type="term" value="P:glutathione metabolic process"/>
    <property type="evidence" value="ECO:0007669"/>
    <property type="project" value="TreeGrafter"/>
</dbReference>